<reference evidence="2 3" key="1">
    <citation type="submission" date="2022-08" db="EMBL/GenBank/DDBJ databases">
        <title>Taxonomy of Curtobacterium flaccumfaciens.</title>
        <authorList>
            <person name="Osdaghi E."/>
            <person name="Taghavi S.M."/>
            <person name="Hamidizade M."/>
            <person name="Abachi H."/>
            <person name="Fazliarab A."/>
            <person name="Baeyen S."/>
            <person name="Portier P."/>
            <person name="Van Vaerenbergh J."/>
            <person name="Jacques M.-A."/>
        </authorList>
    </citation>
    <scope>NUCLEOTIDE SEQUENCE [LARGE SCALE GENOMIC DNA]</scope>
    <source>
        <strain evidence="2 3">LMG8786T</strain>
    </source>
</reference>
<keyword evidence="3" id="KW-1185">Reference proteome</keyword>
<dbReference type="GeneID" id="95322592"/>
<dbReference type="InterPro" id="IPR011055">
    <property type="entry name" value="Dup_hybrid_motif"/>
</dbReference>
<sequence>MEGGSSYHQGIDFAASAGTPIHAVASGTVVTAGPLAGWAFGNLTRIQHDGYMSWYGHQSSIAVKVGQRVTAGQYIGKVGSTGISSGAHLHLGLSTGSSSTFIDPAPYILGAPKSDGSTAPATPRDDDFTLIKSPGRGAAIIGAGYFRALPTAEFETCAVSLAGPAVEGNDRQFDVWKSIALSGTVAA</sequence>
<proteinExistence type="predicted"/>
<protein>
    <submittedName>
        <fullName evidence="2">M23 family metallopeptidase</fullName>
    </submittedName>
</protein>
<dbReference type="Proteomes" id="UP001652264">
    <property type="component" value="Unassembled WGS sequence"/>
</dbReference>
<dbReference type="SUPFAM" id="SSF51261">
    <property type="entry name" value="Duplicated hybrid motif"/>
    <property type="match status" value="1"/>
</dbReference>
<dbReference type="InterPro" id="IPR016047">
    <property type="entry name" value="M23ase_b-sheet_dom"/>
</dbReference>
<comment type="caution">
    <text evidence="2">The sequence shown here is derived from an EMBL/GenBank/DDBJ whole genome shotgun (WGS) entry which is preliminary data.</text>
</comment>
<dbReference type="InterPro" id="IPR050570">
    <property type="entry name" value="Cell_wall_metabolism_enzyme"/>
</dbReference>
<evidence type="ECO:0000259" key="1">
    <source>
        <dbReference type="Pfam" id="PF01551"/>
    </source>
</evidence>
<evidence type="ECO:0000313" key="2">
    <source>
        <dbReference type="EMBL" id="MCS6523714.1"/>
    </source>
</evidence>
<name>A0ABT2HKB5_9MICO</name>
<dbReference type="PANTHER" id="PTHR21666:SF270">
    <property type="entry name" value="MUREIN HYDROLASE ACTIVATOR ENVC"/>
    <property type="match status" value="1"/>
</dbReference>
<feature type="domain" description="M23ase beta-sheet core" evidence="1">
    <location>
        <begin position="7"/>
        <end position="96"/>
    </location>
</feature>
<dbReference type="Pfam" id="PF01551">
    <property type="entry name" value="Peptidase_M23"/>
    <property type="match status" value="1"/>
</dbReference>
<organism evidence="2 3">
    <name type="scientific">Curtobacterium citreum</name>
    <dbReference type="NCBI Taxonomy" id="2036"/>
    <lineage>
        <taxon>Bacteria</taxon>
        <taxon>Bacillati</taxon>
        <taxon>Actinomycetota</taxon>
        <taxon>Actinomycetes</taxon>
        <taxon>Micrococcales</taxon>
        <taxon>Microbacteriaceae</taxon>
        <taxon>Curtobacterium</taxon>
    </lineage>
</organism>
<dbReference type="CDD" id="cd12797">
    <property type="entry name" value="M23_peptidase"/>
    <property type="match status" value="1"/>
</dbReference>
<dbReference type="EMBL" id="JANVAD010000008">
    <property type="protein sequence ID" value="MCS6523714.1"/>
    <property type="molecule type" value="Genomic_DNA"/>
</dbReference>
<dbReference type="Gene3D" id="2.70.70.10">
    <property type="entry name" value="Glucose Permease (Domain IIA)"/>
    <property type="match status" value="1"/>
</dbReference>
<accession>A0ABT2HKB5</accession>
<gene>
    <name evidence="2" type="ORF">NYQ28_14175</name>
</gene>
<dbReference type="PANTHER" id="PTHR21666">
    <property type="entry name" value="PEPTIDASE-RELATED"/>
    <property type="match status" value="1"/>
</dbReference>
<dbReference type="RefSeq" id="WP_167509963.1">
    <property type="nucleotide sequence ID" value="NZ_BMNV01000010.1"/>
</dbReference>
<evidence type="ECO:0000313" key="3">
    <source>
        <dbReference type="Proteomes" id="UP001652264"/>
    </source>
</evidence>